<comment type="caution">
    <text evidence="5">Lacks conserved residue(s) required for the propagation of feature annotation.</text>
</comment>
<evidence type="ECO:0000313" key="9">
    <source>
        <dbReference type="Proteomes" id="UP001165283"/>
    </source>
</evidence>
<dbReference type="InterPro" id="IPR000209">
    <property type="entry name" value="Peptidase_S8/S53_dom"/>
</dbReference>
<dbReference type="PANTHER" id="PTHR43806:SF11">
    <property type="entry name" value="CEREVISIN-RELATED"/>
    <property type="match status" value="1"/>
</dbReference>
<keyword evidence="4" id="KW-0720">Serine protease</keyword>
<dbReference type="Pfam" id="PF00082">
    <property type="entry name" value="Peptidase_S8"/>
    <property type="match status" value="1"/>
</dbReference>
<keyword evidence="9" id="KW-1185">Reference proteome</keyword>
<evidence type="ECO:0000256" key="2">
    <source>
        <dbReference type="ARBA" id="ARBA00022670"/>
    </source>
</evidence>
<dbReference type="RefSeq" id="WP_252435752.1">
    <property type="nucleotide sequence ID" value="NZ_JAGSOV010000009.1"/>
</dbReference>
<dbReference type="InterPro" id="IPR036852">
    <property type="entry name" value="Peptidase_S8/S53_dom_sf"/>
</dbReference>
<comment type="caution">
    <text evidence="8">The sequence shown here is derived from an EMBL/GenBank/DDBJ whole genome shotgun (WGS) entry which is preliminary data.</text>
</comment>
<feature type="compositionally biased region" description="Basic and acidic residues" evidence="6">
    <location>
        <begin position="125"/>
        <end position="134"/>
    </location>
</feature>
<dbReference type="Gene3D" id="3.40.50.200">
    <property type="entry name" value="Peptidase S8/S53 domain"/>
    <property type="match status" value="1"/>
</dbReference>
<comment type="similarity">
    <text evidence="1 5">Belongs to the peptidase S8 family.</text>
</comment>
<dbReference type="Gene3D" id="2.60.120.1290">
    <property type="match status" value="1"/>
</dbReference>
<feature type="region of interest" description="Disordered" evidence="6">
    <location>
        <begin position="116"/>
        <end position="157"/>
    </location>
</feature>
<evidence type="ECO:0000256" key="1">
    <source>
        <dbReference type="ARBA" id="ARBA00011073"/>
    </source>
</evidence>
<feature type="domain" description="Peptidase S8/S53" evidence="7">
    <location>
        <begin position="94"/>
        <end position="214"/>
    </location>
</feature>
<evidence type="ECO:0000256" key="4">
    <source>
        <dbReference type="ARBA" id="ARBA00022825"/>
    </source>
</evidence>
<dbReference type="PROSITE" id="PS51892">
    <property type="entry name" value="SUBTILASE"/>
    <property type="match status" value="1"/>
</dbReference>
<dbReference type="EMBL" id="JAGSOV010000009">
    <property type="protein sequence ID" value="MCO1654146.1"/>
    <property type="molecule type" value="Genomic_DNA"/>
</dbReference>
<sequence>MPGQTELHDFPSGNSAFLDSERLSPLNGDSRIFIAVDPGTAARVAGGVWRVEITAARVRSGRFDAWIERDARDPANAFADQSFFVGSDFDPVMTLGTPATSRRGISVANYDHVTVAPSSSSSRGRTRDGRDKPEVAAPGTGIVSSASLGGRPDGLGGVRPVRTEMSGTSMAAPHVSGIVALLLQLDPTLSAAQLRKALLASANPPDGVVPFDAAWGYGRVDAVEAARLLG</sequence>
<evidence type="ECO:0000256" key="6">
    <source>
        <dbReference type="SAM" id="MobiDB-lite"/>
    </source>
</evidence>
<evidence type="ECO:0000256" key="5">
    <source>
        <dbReference type="PROSITE-ProRule" id="PRU01240"/>
    </source>
</evidence>
<dbReference type="Proteomes" id="UP001165283">
    <property type="component" value="Unassembled WGS sequence"/>
</dbReference>
<protein>
    <submittedName>
        <fullName evidence="8">S8 family serine peptidase</fullName>
    </submittedName>
</protein>
<evidence type="ECO:0000313" key="8">
    <source>
        <dbReference type="EMBL" id="MCO1654146.1"/>
    </source>
</evidence>
<dbReference type="InterPro" id="IPR050131">
    <property type="entry name" value="Peptidase_S8_subtilisin-like"/>
</dbReference>
<keyword evidence="2" id="KW-0645">Protease</keyword>
<proteinExistence type="inferred from homology"/>
<evidence type="ECO:0000259" key="7">
    <source>
        <dbReference type="Pfam" id="PF00082"/>
    </source>
</evidence>
<keyword evidence="3" id="KW-0378">Hydrolase</keyword>
<dbReference type="PANTHER" id="PTHR43806">
    <property type="entry name" value="PEPTIDASE S8"/>
    <property type="match status" value="1"/>
</dbReference>
<reference evidence="8" key="1">
    <citation type="submission" date="2021-04" db="EMBL/GenBank/DDBJ databases">
        <title>Pseudonocardia sp. nov., isolated from sandy soil of mangrove forest.</title>
        <authorList>
            <person name="Zan Z."/>
            <person name="Huang R."/>
            <person name="Liu W."/>
        </authorList>
    </citation>
    <scope>NUCLEOTIDE SEQUENCE</scope>
    <source>
        <strain evidence="8">S2-4</strain>
    </source>
</reference>
<dbReference type="InterPro" id="IPR023828">
    <property type="entry name" value="Peptidase_S8_Ser-AS"/>
</dbReference>
<accession>A0ABT0ZTT5</accession>
<dbReference type="PROSITE" id="PS00138">
    <property type="entry name" value="SUBTILASE_SER"/>
    <property type="match status" value="1"/>
</dbReference>
<name>A0ABT0ZTT5_9PSEU</name>
<organism evidence="8 9">
    <name type="scientific">Pseudonocardia humida</name>
    <dbReference type="NCBI Taxonomy" id="2800819"/>
    <lineage>
        <taxon>Bacteria</taxon>
        <taxon>Bacillati</taxon>
        <taxon>Actinomycetota</taxon>
        <taxon>Actinomycetes</taxon>
        <taxon>Pseudonocardiales</taxon>
        <taxon>Pseudonocardiaceae</taxon>
        <taxon>Pseudonocardia</taxon>
    </lineage>
</organism>
<gene>
    <name evidence="8" type="ORF">KDL28_03660</name>
</gene>
<dbReference type="SUPFAM" id="SSF52743">
    <property type="entry name" value="Subtilisin-like"/>
    <property type="match status" value="1"/>
</dbReference>
<evidence type="ECO:0000256" key="3">
    <source>
        <dbReference type="ARBA" id="ARBA00022801"/>
    </source>
</evidence>